<name>U7QQF6_9CYAN</name>
<evidence type="ECO:0000313" key="2">
    <source>
        <dbReference type="Proteomes" id="UP000017127"/>
    </source>
</evidence>
<organism evidence="1 2">
    <name type="scientific">Lyngbya aestuarii BL J</name>
    <dbReference type="NCBI Taxonomy" id="1348334"/>
    <lineage>
        <taxon>Bacteria</taxon>
        <taxon>Bacillati</taxon>
        <taxon>Cyanobacteriota</taxon>
        <taxon>Cyanophyceae</taxon>
        <taxon>Oscillatoriophycideae</taxon>
        <taxon>Oscillatoriales</taxon>
        <taxon>Microcoleaceae</taxon>
        <taxon>Lyngbya</taxon>
    </lineage>
</organism>
<reference evidence="1 2" key="1">
    <citation type="journal article" date="2013" name="Front. Microbiol.">
        <title>Comparative genomic analyses of the cyanobacterium, Lyngbya aestuarii BL J, a powerful hydrogen producer.</title>
        <authorList>
            <person name="Kothari A."/>
            <person name="Vaughn M."/>
            <person name="Garcia-Pichel F."/>
        </authorList>
    </citation>
    <scope>NUCLEOTIDE SEQUENCE [LARGE SCALE GENOMIC DNA]</scope>
    <source>
        <strain evidence="1 2">BL J</strain>
    </source>
</reference>
<protein>
    <submittedName>
        <fullName evidence="1">Uncharacterized protein</fullName>
    </submittedName>
</protein>
<proteinExistence type="predicted"/>
<dbReference type="Proteomes" id="UP000017127">
    <property type="component" value="Unassembled WGS sequence"/>
</dbReference>
<dbReference type="AlphaFoldDB" id="U7QQF6"/>
<evidence type="ECO:0000313" key="1">
    <source>
        <dbReference type="EMBL" id="ERT08651.1"/>
    </source>
</evidence>
<dbReference type="EMBL" id="AUZM01000009">
    <property type="protein sequence ID" value="ERT08651.1"/>
    <property type="molecule type" value="Genomic_DNA"/>
</dbReference>
<sequence>MKEYWVGRVRIINSKTPTSEPLSAWFPLPVYHTSQLSPGMNN</sequence>
<comment type="caution">
    <text evidence="1">The sequence shown here is derived from an EMBL/GenBank/DDBJ whole genome shotgun (WGS) entry which is preliminary data.</text>
</comment>
<accession>U7QQF6</accession>
<keyword evidence="2" id="KW-1185">Reference proteome</keyword>
<gene>
    <name evidence="1" type="ORF">M595_1449</name>
</gene>